<evidence type="ECO:0000259" key="1">
    <source>
        <dbReference type="Pfam" id="PF12697"/>
    </source>
</evidence>
<gene>
    <name evidence="2" type="ORF">SAMN04488075_0220</name>
</gene>
<organism evidence="2 3">
    <name type="scientific">Paracoccus alkenifer</name>
    <dbReference type="NCBI Taxonomy" id="65735"/>
    <lineage>
        <taxon>Bacteria</taxon>
        <taxon>Pseudomonadati</taxon>
        <taxon>Pseudomonadota</taxon>
        <taxon>Alphaproteobacteria</taxon>
        <taxon>Rhodobacterales</taxon>
        <taxon>Paracoccaceae</taxon>
        <taxon>Paracoccus</taxon>
    </lineage>
</organism>
<dbReference type="InterPro" id="IPR000073">
    <property type="entry name" value="AB_hydrolase_1"/>
</dbReference>
<reference evidence="3" key="1">
    <citation type="submission" date="2016-10" db="EMBL/GenBank/DDBJ databases">
        <authorList>
            <person name="Varghese N."/>
            <person name="Submissions S."/>
        </authorList>
    </citation>
    <scope>NUCLEOTIDE SEQUENCE [LARGE SCALE GENOMIC DNA]</scope>
    <source>
        <strain evidence="3">DSM 11593</strain>
    </source>
</reference>
<dbReference type="InterPro" id="IPR050266">
    <property type="entry name" value="AB_hydrolase_sf"/>
</dbReference>
<dbReference type="GO" id="GO:0047372">
    <property type="term" value="F:monoacylglycerol lipase activity"/>
    <property type="evidence" value="ECO:0007669"/>
    <property type="project" value="TreeGrafter"/>
</dbReference>
<dbReference type="Gene3D" id="3.40.50.1820">
    <property type="entry name" value="alpha/beta hydrolase"/>
    <property type="match status" value="1"/>
</dbReference>
<dbReference type="GO" id="GO:0046464">
    <property type="term" value="P:acylglycerol catabolic process"/>
    <property type="evidence" value="ECO:0007669"/>
    <property type="project" value="TreeGrafter"/>
</dbReference>
<keyword evidence="3" id="KW-1185">Reference proteome</keyword>
<protein>
    <submittedName>
        <fullName evidence="2">Pimeloyl-ACP methyl ester carboxylesterase</fullName>
    </submittedName>
</protein>
<dbReference type="SUPFAM" id="SSF53474">
    <property type="entry name" value="alpha/beta-Hydrolases"/>
    <property type="match status" value="1"/>
</dbReference>
<dbReference type="GO" id="GO:0016020">
    <property type="term" value="C:membrane"/>
    <property type="evidence" value="ECO:0007669"/>
    <property type="project" value="TreeGrafter"/>
</dbReference>
<evidence type="ECO:0000313" key="2">
    <source>
        <dbReference type="EMBL" id="SEH58749.1"/>
    </source>
</evidence>
<dbReference type="Pfam" id="PF12697">
    <property type="entry name" value="Abhydrolase_6"/>
    <property type="match status" value="1"/>
</dbReference>
<dbReference type="RefSeq" id="WP_090844346.1">
    <property type="nucleotide sequence ID" value="NZ_FNXG01000001.1"/>
</dbReference>
<evidence type="ECO:0000313" key="3">
    <source>
        <dbReference type="Proteomes" id="UP000199125"/>
    </source>
</evidence>
<dbReference type="InterPro" id="IPR029058">
    <property type="entry name" value="AB_hydrolase_fold"/>
</dbReference>
<name>A0A1H6JAE5_9RHOB</name>
<dbReference type="STRING" id="65735.SAMN04488075_0220"/>
<dbReference type="PANTHER" id="PTHR43798:SF33">
    <property type="entry name" value="HYDROLASE, PUTATIVE (AFU_ORTHOLOGUE AFUA_2G14860)-RELATED"/>
    <property type="match status" value="1"/>
</dbReference>
<dbReference type="PANTHER" id="PTHR43798">
    <property type="entry name" value="MONOACYLGLYCEROL LIPASE"/>
    <property type="match status" value="1"/>
</dbReference>
<feature type="domain" description="AB hydrolase-1" evidence="1">
    <location>
        <begin position="18"/>
        <end position="251"/>
    </location>
</feature>
<dbReference type="AlphaFoldDB" id="A0A1H6JAE5"/>
<sequence length="261" mass="27024">MTPVHVEQWPGNAARPAVAIHCMMGSSRIFGPIAAHLRDRVALRGFDLPSHGRSAPWRPAGGTEDYHSAVTRITRGLIEDAGGGKLDLIGHSIGATVALRIAVETPALVRSLTLIEPVLFAASRSGHALDDQLAALAAEGLMEQATQLFMDMWGGPGGFRALPAATRQAAVAQMPLILETGPAMSGDCHGILRPGGLESIQAPVMLIAGDKSPAVIAEIAGTLAARLPDVGRASVPGAGHMLPVTHPQQVAGLIGVNLDRS</sequence>
<accession>A0A1H6JAE5</accession>
<proteinExistence type="predicted"/>
<dbReference type="OrthoDB" id="9804723at2"/>
<dbReference type="EMBL" id="FNXG01000001">
    <property type="protein sequence ID" value="SEH58749.1"/>
    <property type="molecule type" value="Genomic_DNA"/>
</dbReference>
<dbReference type="Proteomes" id="UP000199125">
    <property type="component" value="Unassembled WGS sequence"/>
</dbReference>